<feature type="domain" description="HD-GYP" evidence="3">
    <location>
        <begin position="713"/>
        <end position="903"/>
    </location>
</feature>
<dbReference type="SMART" id="SM00065">
    <property type="entry name" value="GAF"/>
    <property type="match status" value="2"/>
</dbReference>
<evidence type="ECO:0000259" key="3">
    <source>
        <dbReference type="PROSITE" id="PS51832"/>
    </source>
</evidence>
<feature type="transmembrane region" description="Helical" evidence="1">
    <location>
        <begin position="67"/>
        <end position="89"/>
    </location>
</feature>
<dbReference type="SMART" id="SM00267">
    <property type="entry name" value="GGDEF"/>
    <property type="match status" value="1"/>
</dbReference>
<dbReference type="InterPro" id="IPR043128">
    <property type="entry name" value="Rev_trsase/Diguanyl_cyclase"/>
</dbReference>
<dbReference type="NCBIfam" id="TIGR00254">
    <property type="entry name" value="GGDEF"/>
    <property type="match status" value="1"/>
</dbReference>
<dbReference type="Gene3D" id="1.10.3210.10">
    <property type="entry name" value="Hypothetical protein af1432"/>
    <property type="match status" value="1"/>
</dbReference>
<dbReference type="InterPro" id="IPR000160">
    <property type="entry name" value="GGDEF_dom"/>
</dbReference>
<feature type="transmembrane region" description="Helical" evidence="1">
    <location>
        <begin position="149"/>
        <end position="172"/>
    </location>
</feature>
<dbReference type="InterPro" id="IPR029787">
    <property type="entry name" value="Nucleotide_cyclase"/>
</dbReference>
<dbReference type="RefSeq" id="WP_380035156.1">
    <property type="nucleotide sequence ID" value="NZ_JBHSEH010000002.1"/>
</dbReference>
<evidence type="ECO:0000259" key="2">
    <source>
        <dbReference type="PROSITE" id="PS50887"/>
    </source>
</evidence>
<keyword evidence="1" id="KW-0812">Transmembrane</keyword>
<dbReference type="Pfam" id="PF00990">
    <property type="entry name" value="GGDEF"/>
    <property type="match status" value="1"/>
</dbReference>
<dbReference type="Gene3D" id="3.30.450.40">
    <property type="match status" value="2"/>
</dbReference>
<feature type="domain" description="GGDEF" evidence="2">
    <location>
        <begin position="212"/>
        <end position="342"/>
    </location>
</feature>
<comment type="caution">
    <text evidence="4">The sequence shown here is derived from an EMBL/GenBank/DDBJ whole genome shotgun (WGS) entry which is preliminary data.</text>
</comment>
<name>A0ABV8XJ79_9DEIO</name>
<dbReference type="PANTHER" id="PTHR45228">
    <property type="entry name" value="CYCLIC DI-GMP PHOSPHODIESTERASE TM_0186-RELATED"/>
    <property type="match status" value="1"/>
</dbReference>
<feature type="transmembrane region" description="Helical" evidence="1">
    <location>
        <begin position="95"/>
        <end position="114"/>
    </location>
</feature>
<proteinExistence type="predicted"/>
<dbReference type="SMART" id="SM00471">
    <property type="entry name" value="HDc"/>
    <property type="match status" value="1"/>
</dbReference>
<dbReference type="EMBL" id="JBHSEH010000002">
    <property type="protein sequence ID" value="MFC4424743.1"/>
    <property type="molecule type" value="Genomic_DNA"/>
</dbReference>
<dbReference type="InterPro" id="IPR037522">
    <property type="entry name" value="HD_GYP_dom"/>
</dbReference>
<dbReference type="Proteomes" id="UP001595998">
    <property type="component" value="Unassembled WGS sequence"/>
</dbReference>
<dbReference type="Pfam" id="PF13185">
    <property type="entry name" value="GAF_2"/>
    <property type="match status" value="2"/>
</dbReference>
<dbReference type="PROSITE" id="PS51832">
    <property type="entry name" value="HD_GYP"/>
    <property type="match status" value="1"/>
</dbReference>
<dbReference type="SUPFAM" id="SSF55781">
    <property type="entry name" value="GAF domain-like"/>
    <property type="match status" value="2"/>
</dbReference>
<gene>
    <name evidence="4" type="ORF">ACFOZ9_00860</name>
</gene>
<accession>A0ABV8XJ79</accession>
<dbReference type="Gene3D" id="3.30.70.270">
    <property type="match status" value="1"/>
</dbReference>
<evidence type="ECO:0000313" key="5">
    <source>
        <dbReference type="Proteomes" id="UP001595998"/>
    </source>
</evidence>
<dbReference type="CDD" id="cd01949">
    <property type="entry name" value="GGDEF"/>
    <property type="match status" value="1"/>
</dbReference>
<dbReference type="InterPro" id="IPR029016">
    <property type="entry name" value="GAF-like_dom_sf"/>
</dbReference>
<keyword evidence="1" id="KW-0472">Membrane</keyword>
<keyword evidence="1" id="KW-1133">Transmembrane helix</keyword>
<dbReference type="SUPFAM" id="SSF109604">
    <property type="entry name" value="HD-domain/PDEase-like"/>
    <property type="match status" value="1"/>
</dbReference>
<reference evidence="5" key="1">
    <citation type="journal article" date="2019" name="Int. J. Syst. Evol. Microbiol.">
        <title>The Global Catalogue of Microorganisms (GCM) 10K type strain sequencing project: providing services to taxonomists for standard genome sequencing and annotation.</title>
        <authorList>
            <consortium name="The Broad Institute Genomics Platform"/>
            <consortium name="The Broad Institute Genome Sequencing Center for Infectious Disease"/>
            <person name="Wu L."/>
            <person name="Ma J."/>
        </authorList>
    </citation>
    <scope>NUCLEOTIDE SEQUENCE [LARGE SCALE GENOMIC DNA]</scope>
    <source>
        <strain evidence="5">CCUG 56029</strain>
    </source>
</reference>
<dbReference type="Pfam" id="PF13487">
    <property type="entry name" value="HD_5"/>
    <property type="match status" value="1"/>
</dbReference>
<sequence>MLLNLSLLVASAYLVSLLYREWPVRRRWWEHGLRVALAAAAVVLLQENAVSYGSFRLDLHAVPVALVALRYGLLPGLLSCLPAVALRLLDDRTGGLISLLSGLSVVALSTLLRPWVQPTLLGWRQLGLVPVPFLGVGLGLLLVPEGRAVFWPLYPVGLGLNAVGLLMAAGILGSRLRLLHLTHALQAQALSDPLTGLSNRRAFDQDLMALDPGNQLVLLDIDHFKQINDTHGHLTGDRALKRVARVLREATPAHVRAYRIGGEEFALLADLGSQARTVAMVEGVLRRTPASGQEEASGPVTLSAGLATRHPAEVPSELFRRADESLYLAKMNGRNRVVVADQAAPGAAPPDRRSPGAGVLRPRHGLWTSLRTTVDLLSQRRALTDADWQRLLELAVENVDGAEAGSLNIREGRTFRLCAAVGYGPELLNLRLNEPSQLLWYGASEAEWRSGKPRITRSNAAVQQVWAEADRLHPEDQETSFLRGGRPDDLQANLCVPVVLGGEVVAHLNLDAFATPAAFGDASLETAMLFAQQLAALLHLQERWRELDLLAQLHLQRRPRAPGPTEPAAGNEDFVVRLTDTAMDLLRASEATLLRFDPDAGRLESVATQGRLAGLGPVSLDRGQGLSWEALRTGEVIRVANTRLDARVHRQDLMGDSTMLMVPLQTARRRPLGVLVLARAASQPFLPDDEHLALMLAGAAERLLERTAHTTELRVMLEAALATLGVALETRDLETQGHTARVVRAAQILGRAAGLNEERLTALRHGAALHDIGKLGVPDAVLLKPGLLTPEERRIVEEHATLGDALARRIPFLHPEAHGVIRSHHERWDGRGYPDGLAGEAIPELARLFALCDAYDALVSKRPYKAAMSPAQALATILEGRGTHFDPALTDLFAQLWDTGVLR</sequence>
<evidence type="ECO:0000313" key="4">
    <source>
        <dbReference type="EMBL" id="MFC4424743.1"/>
    </source>
</evidence>
<evidence type="ECO:0000256" key="1">
    <source>
        <dbReference type="SAM" id="Phobius"/>
    </source>
</evidence>
<protein>
    <submittedName>
        <fullName evidence="4">HD domain-containing phosphohydrolase</fullName>
    </submittedName>
</protein>
<dbReference type="PANTHER" id="PTHR45228:SF8">
    <property type="entry name" value="TWO-COMPONENT RESPONSE REGULATOR-RELATED"/>
    <property type="match status" value="1"/>
</dbReference>
<dbReference type="InterPro" id="IPR003607">
    <property type="entry name" value="HD/PDEase_dom"/>
</dbReference>
<dbReference type="PROSITE" id="PS50887">
    <property type="entry name" value="GGDEF"/>
    <property type="match status" value="1"/>
</dbReference>
<dbReference type="InterPro" id="IPR003018">
    <property type="entry name" value="GAF"/>
</dbReference>
<dbReference type="InterPro" id="IPR052020">
    <property type="entry name" value="Cyclic_di-GMP/3'3'-cGAMP_PDE"/>
</dbReference>
<dbReference type="CDD" id="cd00077">
    <property type="entry name" value="HDc"/>
    <property type="match status" value="1"/>
</dbReference>
<feature type="transmembrane region" description="Helical" evidence="1">
    <location>
        <begin position="126"/>
        <end position="143"/>
    </location>
</feature>
<keyword evidence="5" id="KW-1185">Reference proteome</keyword>
<dbReference type="SUPFAM" id="SSF55073">
    <property type="entry name" value="Nucleotide cyclase"/>
    <property type="match status" value="1"/>
</dbReference>
<organism evidence="4 5">
    <name type="scientific">Deinococcus navajonensis</name>
    <dbReference type="NCBI Taxonomy" id="309884"/>
    <lineage>
        <taxon>Bacteria</taxon>
        <taxon>Thermotogati</taxon>
        <taxon>Deinococcota</taxon>
        <taxon>Deinococci</taxon>
        <taxon>Deinococcales</taxon>
        <taxon>Deinococcaceae</taxon>
        <taxon>Deinococcus</taxon>
    </lineage>
</organism>